<proteinExistence type="predicted"/>
<accession>A0ACB8QZM8</accession>
<name>A0ACB8QZM8_9AGAM</name>
<reference evidence="1" key="1">
    <citation type="submission" date="2021-02" db="EMBL/GenBank/DDBJ databases">
        <authorList>
            <consortium name="DOE Joint Genome Institute"/>
            <person name="Ahrendt S."/>
            <person name="Looney B.P."/>
            <person name="Miyauchi S."/>
            <person name="Morin E."/>
            <person name="Drula E."/>
            <person name="Courty P.E."/>
            <person name="Chicoki N."/>
            <person name="Fauchery L."/>
            <person name="Kohler A."/>
            <person name="Kuo A."/>
            <person name="Labutti K."/>
            <person name="Pangilinan J."/>
            <person name="Lipzen A."/>
            <person name="Riley R."/>
            <person name="Andreopoulos W."/>
            <person name="He G."/>
            <person name="Johnson J."/>
            <person name="Barry K.W."/>
            <person name="Grigoriev I.V."/>
            <person name="Nagy L."/>
            <person name="Hibbett D."/>
            <person name="Henrissat B."/>
            <person name="Matheny P.B."/>
            <person name="Labbe J."/>
            <person name="Martin F."/>
        </authorList>
    </citation>
    <scope>NUCLEOTIDE SEQUENCE</scope>
    <source>
        <strain evidence="1">EC-137</strain>
    </source>
</reference>
<comment type="caution">
    <text evidence="1">The sequence shown here is derived from an EMBL/GenBank/DDBJ whole genome shotgun (WGS) entry which is preliminary data.</text>
</comment>
<gene>
    <name evidence="1" type="ORF">K488DRAFT_35966</name>
</gene>
<organism evidence="1 2">
    <name type="scientific">Vararia minispora EC-137</name>
    <dbReference type="NCBI Taxonomy" id="1314806"/>
    <lineage>
        <taxon>Eukaryota</taxon>
        <taxon>Fungi</taxon>
        <taxon>Dikarya</taxon>
        <taxon>Basidiomycota</taxon>
        <taxon>Agaricomycotina</taxon>
        <taxon>Agaricomycetes</taxon>
        <taxon>Russulales</taxon>
        <taxon>Lachnocladiaceae</taxon>
        <taxon>Vararia</taxon>
    </lineage>
</organism>
<feature type="non-terminal residue" evidence="1">
    <location>
        <position position="1"/>
    </location>
</feature>
<keyword evidence="2" id="KW-1185">Reference proteome</keyword>
<evidence type="ECO:0000313" key="2">
    <source>
        <dbReference type="Proteomes" id="UP000814128"/>
    </source>
</evidence>
<sequence>VIPAAPSDGGMRAWLTIFGAWLVQFCTYGTVASFGVYQDFYTREFLVNSTASDISWIGSLQLALQYLPGFFVGRGFDSGYFHHMSILGSGLYTFSIFMLSLVNRGQYYQVFLAQGIGMGLGQGLTFLPSLAIISHHFRRRRALATGIAVTGASAGGVIFPIMLNRLFHSSVGFADGVRASAGLVGGLLLAANILMRTTVSRKHAVRFELHEIRSILSDWVFMWALAGAFAVSLGLFFPYFYFQLWSIEHGIDAQLAFYTLAIINAGTIAGRLLPTFLADHIGVFNMIIPAVFLSAVFVFATFGATTATSIIIVSLLYGFTSGAYVSLIPPMLSQITPNLTELGTRMGFAFSVVGLAMLSGAPILGALLGRMFAWWRPTVFSGV</sequence>
<reference evidence="1" key="2">
    <citation type="journal article" date="2022" name="New Phytol.">
        <title>Evolutionary transition to the ectomycorrhizal habit in the genomes of a hyperdiverse lineage of mushroom-forming fungi.</title>
        <authorList>
            <person name="Looney B."/>
            <person name="Miyauchi S."/>
            <person name="Morin E."/>
            <person name="Drula E."/>
            <person name="Courty P.E."/>
            <person name="Kohler A."/>
            <person name="Kuo A."/>
            <person name="LaButti K."/>
            <person name="Pangilinan J."/>
            <person name="Lipzen A."/>
            <person name="Riley R."/>
            <person name="Andreopoulos W."/>
            <person name="He G."/>
            <person name="Johnson J."/>
            <person name="Nolan M."/>
            <person name="Tritt A."/>
            <person name="Barry K.W."/>
            <person name="Grigoriev I.V."/>
            <person name="Nagy L.G."/>
            <person name="Hibbett D."/>
            <person name="Henrissat B."/>
            <person name="Matheny P.B."/>
            <person name="Labbe J."/>
            <person name="Martin F.M."/>
        </authorList>
    </citation>
    <scope>NUCLEOTIDE SEQUENCE</scope>
    <source>
        <strain evidence="1">EC-137</strain>
    </source>
</reference>
<feature type="non-terminal residue" evidence="1">
    <location>
        <position position="383"/>
    </location>
</feature>
<dbReference type="EMBL" id="MU273466">
    <property type="protein sequence ID" value="KAI0037013.1"/>
    <property type="molecule type" value="Genomic_DNA"/>
</dbReference>
<evidence type="ECO:0000313" key="1">
    <source>
        <dbReference type="EMBL" id="KAI0037013.1"/>
    </source>
</evidence>
<dbReference type="Proteomes" id="UP000814128">
    <property type="component" value="Unassembled WGS sequence"/>
</dbReference>
<protein>
    <submittedName>
        <fullName evidence="1">Major facilitator superfamily domain-containing protein</fullName>
    </submittedName>
</protein>